<protein>
    <recommendedName>
        <fullName evidence="3">Peptidase M14 domain-containing protein</fullName>
    </recommendedName>
</protein>
<feature type="domain" description="Peptidase M14" evidence="3">
    <location>
        <begin position="204"/>
        <end position="455"/>
    </location>
</feature>
<dbReference type="Gene3D" id="3.40.630.10">
    <property type="entry name" value="Zn peptidases"/>
    <property type="match status" value="1"/>
</dbReference>
<reference evidence="4 5" key="1">
    <citation type="submission" date="2024-02" db="EMBL/GenBank/DDBJ databases">
        <title>Rhodopirellula caenicola NBRC 110016.</title>
        <authorList>
            <person name="Ichikawa N."/>
            <person name="Katano-Makiyama Y."/>
            <person name="Hidaka K."/>
        </authorList>
    </citation>
    <scope>NUCLEOTIDE SEQUENCE [LARGE SCALE GENOMIC DNA]</scope>
    <source>
        <strain evidence="4 5">NBRC 110016</strain>
    </source>
</reference>
<dbReference type="CDD" id="cd06237">
    <property type="entry name" value="M14_Nna1-like"/>
    <property type="match status" value="1"/>
</dbReference>
<dbReference type="EMBL" id="BAABRO010000006">
    <property type="protein sequence ID" value="GAA5507799.1"/>
    <property type="molecule type" value="Genomic_DNA"/>
</dbReference>
<dbReference type="Pfam" id="PF00246">
    <property type="entry name" value="Peptidase_M14"/>
    <property type="match status" value="1"/>
</dbReference>
<comment type="cofactor">
    <cofactor evidence="1">
        <name>Zn(2+)</name>
        <dbReference type="ChEBI" id="CHEBI:29105"/>
    </cofactor>
</comment>
<name>A0ABP9VRK3_9BACT</name>
<dbReference type="RefSeq" id="WP_345684638.1">
    <property type="nucleotide sequence ID" value="NZ_BAABRO010000006.1"/>
</dbReference>
<dbReference type="SMART" id="SM00631">
    <property type="entry name" value="Zn_pept"/>
    <property type="match status" value="1"/>
</dbReference>
<gene>
    <name evidence="4" type="ORF">Rcae01_03257</name>
</gene>
<dbReference type="Gene3D" id="2.60.40.3120">
    <property type="match status" value="1"/>
</dbReference>
<dbReference type="Proteomes" id="UP001416858">
    <property type="component" value="Unassembled WGS sequence"/>
</dbReference>
<dbReference type="PANTHER" id="PTHR12756">
    <property type="entry name" value="CYTOSOLIC CARBOXYPEPTIDASE"/>
    <property type="match status" value="1"/>
</dbReference>
<evidence type="ECO:0000259" key="3">
    <source>
        <dbReference type="PROSITE" id="PS52035"/>
    </source>
</evidence>
<evidence type="ECO:0000313" key="5">
    <source>
        <dbReference type="Proteomes" id="UP001416858"/>
    </source>
</evidence>
<dbReference type="PROSITE" id="PS52035">
    <property type="entry name" value="PEPTIDASE_M14"/>
    <property type="match status" value="1"/>
</dbReference>
<evidence type="ECO:0000313" key="4">
    <source>
        <dbReference type="EMBL" id="GAA5507799.1"/>
    </source>
</evidence>
<accession>A0ABP9VRK3</accession>
<dbReference type="InterPro" id="IPR050821">
    <property type="entry name" value="Cytosolic_carboxypeptidase"/>
</dbReference>
<dbReference type="PANTHER" id="PTHR12756:SF11">
    <property type="entry name" value="CYTOSOLIC CARBOXYPEPTIDASE 1"/>
    <property type="match status" value="1"/>
</dbReference>
<comment type="similarity">
    <text evidence="2">Belongs to the peptidase M14 family.</text>
</comment>
<proteinExistence type="inferred from homology"/>
<evidence type="ECO:0000256" key="2">
    <source>
        <dbReference type="PROSITE-ProRule" id="PRU01379"/>
    </source>
</evidence>
<sequence length="458" mass="51119">MPGPIGFCRLKVTGLLATRLGCVSAFLFLLVNDALVSGVEIAPTSTSAAGSTRNASVPESSLRASVSKGTAAISSVHPLGSSLATTTFESLDQSVQIDSDFCGGRLNECFEITPTRFQLVVRPERKPINNSAWYAFRIRSHTPKSIKVHLSYQGGTHRYTPRISNDGVVWRDGQHLVSSVHPSGCEVVLQMDVGPDVLWVSAQELISNADTERWTDELAMLPHVTRSVCGTSVQGRPISKLVIGDPQAESPGYVFIMGRLHPPETTGAIGLMRFAESIAADSELTEQFRRSFHVVVVPNANPDGVELGRWRCNANSVDLNRDWGLFRQPETRVLRQELLDLKTRGRESLYLVLDFHSTYEDVFYLTEDVDDAFPKNFTATWLNRFDQRLPSYEVNLDKTHNSKRTTSKAWVDRVLNVAAVTYEFGDNTDRDEIARLSQISAEEMMRTLLSYRERDRSF</sequence>
<dbReference type="SUPFAM" id="SSF53187">
    <property type="entry name" value="Zn-dependent exopeptidases"/>
    <property type="match status" value="1"/>
</dbReference>
<evidence type="ECO:0000256" key="1">
    <source>
        <dbReference type="ARBA" id="ARBA00001947"/>
    </source>
</evidence>
<feature type="active site" description="Proton donor/acceptor" evidence="2">
    <location>
        <position position="423"/>
    </location>
</feature>
<organism evidence="4 5">
    <name type="scientific">Novipirellula caenicola</name>
    <dbReference type="NCBI Taxonomy" id="1536901"/>
    <lineage>
        <taxon>Bacteria</taxon>
        <taxon>Pseudomonadati</taxon>
        <taxon>Planctomycetota</taxon>
        <taxon>Planctomycetia</taxon>
        <taxon>Pirellulales</taxon>
        <taxon>Pirellulaceae</taxon>
        <taxon>Novipirellula</taxon>
    </lineage>
</organism>
<dbReference type="InterPro" id="IPR000834">
    <property type="entry name" value="Peptidase_M14"/>
</dbReference>
<comment type="caution">
    <text evidence="4">The sequence shown here is derived from an EMBL/GenBank/DDBJ whole genome shotgun (WGS) entry which is preliminary data.</text>
</comment>
<keyword evidence="5" id="KW-1185">Reference proteome</keyword>